<reference evidence="2 3" key="1">
    <citation type="submission" date="2022-07" db="EMBL/GenBank/DDBJ databases">
        <title>Genome-wide signatures of adaptation to extreme environments.</title>
        <authorList>
            <person name="Cho C.H."/>
            <person name="Yoon H.S."/>
        </authorList>
    </citation>
    <scope>NUCLEOTIDE SEQUENCE [LARGE SCALE GENOMIC DNA]</scope>
    <source>
        <strain evidence="2 3">DBV 063 E5</strain>
    </source>
</reference>
<dbReference type="AlphaFoldDB" id="A0AAV9J2K2"/>
<evidence type="ECO:0000313" key="3">
    <source>
        <dbReference type="Proteomes" id="UP001301350"/>
    </source>
</evidence>
<feature type="compositionally biased region" description="Basic residues" evidence="1">
    <location>
        <begin position="79"/>
        <end position="94"/>
    </location>
</feature>
<sequence length="465" mass="50495">MITMAFLSTGIPRGWTVRGTSSDSSRWSAGRGVGGGREAAGVFRRWRLRAGGGERSRAARSPSGSGNGGGGGGGGVRKSSGKTKAAKRRERRRSWSGTNTSTELPLEQFDFLDGRGGIKWEVMQRQWNMLEWEREADGVHDETLDHCEEDGIEAPAASPTAALDASAVQTLYLSRAELLSGPRHIRRCNLGALGVLTRDFHAVAAGAEASMRRARAVEPVMVVLAVTPETDGDMYVRGRVRTRLRHQACDRCSAEVDTEIRNSFDVWLATRTDGVPRTYPEDPRVEEAVEVFHPGIEGIDFTVHVRDAVNLGMPLRTVCADTAACRARMHRLGWRTAAEAGVQTADPRLISVKGMRGADGDDRLVYLDNDAGAGKNAFAAAIEEAQKALSAAAAASDEAEEKEDWSHDDHDDHDDDEEEDWDSPMRNEGDADLGNIPSTLDALRKRARDAGVTWPENDFDTDAGA</sequence>
<feature type="compositionally biased region" description="Acidic residues" evidence="1">
    <location>
        <begin position="411"/>
        <end position="422"/>
    </location>
</feature>
<feature type="region of interest" description="Disordered" evidence="1">
    <location>
        <begin position="51"/>
        <end position="101"/>
    </location>
</feature>
<feature type="compositionally biased region" description="Gly residues" evidence="1">
    <location>
        <begin position="65"/>
        <end position="76"/>
    </location>
</feature>
<proteinExistence type="predicted"/>
<comment type="caution">
    <text evidence="2">The sequence shown here is derived from an EMBL/GenBank/DDBJ whole genome shotgun (WGS) entry which is preliminary data.</text>
</comment>
<accession>A0AAV9J2K2</accession>
<feature type="region of interest" description="Disordered" evidence="1">
    <location>
        <begin position="15"/>
        <end position="36"/>
    </location>
</feature>
<dbReference type="Pfam" id="PF02620">
    <property type="entry name" value="YceD"/>
    <property type="match status" value="1"/>
</dbReference>
<keyword evidence="3" id="KW-1185">Reference proteome</keyword>
<dbReference type="Proteomes" id="UP001301350">
    <property type="component" value="Unassembled WGS sequence"/>
</dbReference>
<evidence type="ECO:0000256" key="1">
    <source>
        <dbReference type="SAM" id="MobiDB-lite"/>
    </source>
</evidence>
<feature type="region of interest" description="Disordered" evidence="1">
    <location>
        <begin position="390"/>
        <end position="440"/>
    </location>
</feature>
<dbReference type="EMBL" id="JANCYW010000018">
    <property type="protein sequence ID" value="KAK4538545.1"/>
    <property type="molecule type" value="Genomic_DNA"/>
</dbReference>
<protein>
    <submittedName>
        <fullName evidence="2">Uncharacterized protein</fullName>
    </submittedName>
</protein>
<name>A0AAV9J2K2_CYACA</name>
<dbReference type="InterPro" id="IPR003772">
    <property type="entry name" value="YceD"/>
</dbReference>
<organism evidence="2 3">
    <name type="scientific">Cyanidium caldarium</name>
    <name type="common">Red alga</name>
    <dbReference type="NCBI Taxonomy" id="2771"/>
    <lineage>
        <taxon>Eukaryota</taxon>
        <taxon>Rhodophyta</taxon>
        <taxon>Bangiophyceae</taxon>
        <taxon>Cyanidiales</taxon>
        <taxon>Cyanidiaceae</taxon>
        <taxon>Cyanidium</taxon>
    </lineage>
</organism>
<gene>
    <name evidence="2" type="ORF">CDCA_CDCA18G4570</name>
</gene>
<evidence type="ECO:0000313" key="2">
    <source>
        <dbReference type="EMBL" id="KAK4538545.1"/>
    </source>
</evidence>